<dbReference type="FunFam" id="1.20.1070.10:FF:000003">
    <property type="entry name" value="Olfactory receptor"/>
    <property type="match status" value="1"/>
</dbReference>
<dbReference type="PANTHER" id="PTHR48018">
    <property type="entry name" value="OLFACTORY RECEPTOR"/>
    <property type="match status" value="1"/>
</dbReference>
<evidence type="ECO:0000256" key="8">
    <source>
        <dbReference type="RuleBase" id="RU000688"/>
    </source>
</evidence>
<keyword evidence="9" id="KW-0716">Sensory transduction</keyword>
<organism evidence="11 12">
    <name type="scientific">Sphenodon punctatus</name>
    <name type="common">Tuatara</name>
    <name type="synonym">Hatteria punctata</name>
    <dbReference type="NCBI Taxonomy" id="8508"/>
    <lineage>
        <taxon>Eukaryota</taxon>
        <taxon>Metazoa</taxon>
        <taxon>Chordata</taxon>
        <taxon>Craniata</taxon>
        <taxon>Vertebrata</taxon>
        <taxon>Euteleostomi</taxon>
        <taxon>Lepidosauria</taxon>
        <taxon>Sphenodontia</taxon>
        <taxon>Sphenodontidae</taxon>
        <taxon>Sphenodon</taxon>
    </lineage>
</organism>
<dbReference type="GO" id="GO:0004930">
    <property type="term" value="F:G protein-coupled receptor activity"/>
    <property type="evidence" value="ECO:0007669"/>
    <property type="project" value="UniProtKB-KW"/>
</dbReference>
<reference evidence="11" key="1">
    <citation type="submission" date="2025-08" db="UniProtKB">
        <authorList>
            <consortium name="Ensembl"/>
        </authorList>
    </citation>
    <scope>IDENTIFICATION</scope>
</reference>
<feature type="transmembrane region" description="Helical" evidence="9">
    <location>
        <begin position="245"/>
        <end position="264"/>
    </location>
</feature>
<keyword evidence="6 8" id="KW-0675">Receptor</keyword>
<dbReference type="SUPFAM" id="SSF81321">
    <property type="entry name" value="Family A G protein-coupled receptor-like"/>
    <property type="match status" value="1"/>
</dbReference>
<evidence type="ECO:0000256" key="3">
    <source>
        <dbReference type="ARBA" id="ARBA00022989"/>
    </source>
</evidence>
<evidence type="ECO:0000313" key="11">
    <source>
        <dbReference type="Ensembl" id="ENSSPUP00000022110.1"/>
    </source>
</evidence>
<dbReference type="CDD" id="cd15408">
    <property type="entry name" value="7tmA_OR5AK3-like"/>
    <property type="match status" value="1"/>
</dbReference>
<keyword evidence="7 8" id="KW-0807">Transducer</keyword>
<dbReference type="OMA" id="KTFYCEG"/>
<feature type="domain" description="G-protein coupled receptors family 1 profile" evidence="10">
    <location>
        <begin position="44"/>
        <end position="293"/>
    </location>
</feature>
<dbReference type="PROSITE" id="PS50262">
    <property type="entry name" value="G_PROTEIN_RECEP_F1_2"/>
    <property type="match status" value="1"/>
</dbReference>
<keyword evidence="2 8" id="KW-0812">Transmembrane</keyword>
<evidence type="ECO:0000256" key="1">
    <source>
        <dbReference type="ARBA" id="ARBA00004141"/>
    </source>
</evidence>
<dbReference type="GeneTree" id="ENSGT01150000286921"/>
<keyword evidence="9" id="KW-0552">Olfaction</keyword>
<feature type="transmembrane region" description="Helical" evidence="9">
    <location>
        <begin position="200"/>
        <end position="224"/>
    </location>
</feature>
<dbReference type="InterPro" id="IPR000725">
    <property type="entry name" value="Olfact_rcpt"/>
</dbReference>
<accession>A0A8D0HPH0</accession>
<dbReference type="AlphaFoldDB" id="A0A8D0HPH0"/>
<dbReference type="Pfam" id="PF13853">
    <property type="entry name" value="7tm_4"/>
    <property type="match status" value="1"/>
</dbReference>
<feature type="transmembrane region" description="Helical" evidence="9">
    <location>
        <begin position="63"/>
        <end position="84"/>
    </location>
</feature>
<evidence type="ECO:0000256" key="6">
    <source>
        <dbReference type="ARBA" id="ARBA00023170"/>
    </source>
</evidence>
<comment type="subcellular location">
    <subcellularLocation>
        <location evidence="9">Cell membrane</location>
        <topology evidence="9">Multi-pass membrane protein</topology>
    </subcellularLocation>
    <subcellularLocation>
        <location evidence="1">Membrane</location>
        <topology evidence="1">Multi-pass membrane protein</topology>
    </subcellularLocation>
</comment>
<dbReference type="Gene3D" id="1.20.1070.10">
    <property type="entry name" value="Rhodopsin 7-helix transmembrane proteins"/>
    <property type="match status" value="1"/>
</dbReference>
<keyword evidence="3 9" id="KW-1133">Transmembrane helix</keyword>
<dbReference type="Ensembl" id="ENSSPUT00000023557.1">
    <property type="protein sequence ID" value="ENSSPUP00000022110.1"/>
    <property type="gene ID" value="ENSSPUG00000016956.1"/>
</dbReference>
<dbReference type="GO" id="GO:0004984">
    <property type="term" value="F:olfactory receptor activity"/>
    <property type="evidence" value="ECO:0007669"/>
    <property type="project" value="InterPro"/>
</dbReference>
<dbReference type="GO" id="GO:0005886">
    <property type="term" value="C:plasma membrane"/>
    <property type="evidence" value="ECO:0007669"/>
    <property type="project" value="UniProtKB-SubCell"/>
</dbReference>
<evidence type="ECO:0000313" key="12">
    <source>
        <dbReference type="Proteomes" id="UP000694392"/>
    </source>
</evidence>
<evidence type="ECO:0000256" key="2">
    <source>
        <dbReference type="ARBA" id="ARBA00022692"/>
    </source>
</evidence>
<name>A0A8D0HPH0_SPHPU</name>
<feature type="transmembrane region" description="Helical" evidence="9">
    <location>
        <begin position="276"/>
        <end position="295"/>
    </location>
</feature>
<comment type="similarity">
    <text evidence="8">Belongs to the G-protein coupled receptor 1 family.</text>
</comment>
<dbReference type="PROSITE" id="PS00237">
    <property type="entry name" value="G_PROTEIN_RECEP_F1_1"/>
    <property type="match status" value="1"/>
</dbReference>
<feature type="transmembrane region" description="Helical" evidence="9">
    <location>
        <begin position="30"/>
        <end position="51"/>
    </location>
</feature>
<dbReference type="PRINTS" id="PR00237">
    <property type="entry name" value="GPCRRHODOPSN"/>
</dbReference>
<proteinExistence type="inferred from homology"/>
<evidence type="ECO:0000259" key="10">
    <source>
        <dbReference type="PROSITE" id="PS50262"/>
    </source>
</evidence>
<protein>
    <recommendedName>
        <fullName evidence="9">Olfactory receptor</fullName>
    </recommendedName>
</protein>
<keyword evidence="12" id="KW-1185">Reference proteome</keyword>
<evidence type="ECO:0000256" key="5">
    <source>
        <dbReference type="ARBA" id="ARBA00023136"/>
    </source>
</evidence>
<keyword evidence="9" id="KW-1003">Cell membrane</keyword>
<evidence type="ECO:0000256" key="9">
    <source>
        <dbReference type="RuleBase" id="RU363047"/>
    </source>
</evidence>
<feature type="transmembrane region" description="Helical" evidence="9">
    <location>
        <begin position="104"/>
        <end position="123"/>
    </location>
</feature>
<evidence type="ECO:0000256" key="4">
    <source>
        <dbReference type="ARBA" id="ARBA00023040"/>
    </source>
</evidence>
<sequence length="309" mass="34498">LQKSGFGNCSSVTEFILSGFMDSPKLQAPLFTLFLVIYAITLLGNLGMIMLIRISSRLHTPMYFFLSNLSFLDVCYSSSITPRLLLDLLAKRKVISFAGCITQLYFYAAFGTTEAFLLAMMAYDRYVAICNPLLYSVTMSQRTCAHLVAASYVVGILNSTIHTGTMFQLSFCGPKVINHFYCEIPPLLLLSCSDTKINEIVMFTFVGFCAITSSITILISYAYILTTILRIHSAEGRYKAFSTCASHLTTVTLFYGSASFMYFRPNSKHSQELGKVASVFYTVVTPMLNPLIYSLRNKEVKEALRKAAR</sequence>
<dbReference type="InterPro" id="IPR000276">
    <property type="entry name" value="GPCR_Rhodpsn"/>
</dbReference>
<reference evidence="11" key="2">
    <citation type="submission" date="2025-09" db="UniProtKB">
        <authorList>
            <consortium name="Ensembl"/>
        </authorList>
    </citation>
    <scope>IDENTIFICATION</scope>
</reference>
<dbReference type="InterPro" id="IPR017452">
    <property type="entry name" value="GPCR_Rhodpsn_7TM"/>
</dbReference>
<dbReference type="Proteomes" id="UP000694392">
    <property type="component" value="Unplaced"/>
</dbReference>
<keyword evidence="5 9" id="KW-0472">Membrane</keyword>
<keyword evidence="4 8" id="KW-0297">G-protein coupled receptor</keyword>
<feature type="transmembrane region" description="Helical" evidence="9">
    <location>
        <begin position="144"/>
        <end position="161"/>
    </location>
</feature>
<evidence type="ECO:0000256" key="7">
    <source>
        <dbReference type="ARBA" id="ARBA00023224"/>
    </source>
</evidence>
<dbReference type="PRINTS" id="PR00245">
    <property type="entry name" value="OLFACTORYR"/>
</dbReference>